<comment type="caution">
    <text evidence="1">The sequence shown here is derived from an EMBL/GenBank/DDBJ whole genome shotgun (WGS) entry which is preliminary data.</text>
</comment>
<evidence type="ECO:0000313" key="1">
    <source>
        <dbReference type="EMBL" id="CAD6501633.1"/>
    </source>
</evidence>
<accession>A0A9W4CZM0</accession>
<evidence type="ECO:0000313" key="2">
    <source>
        <dbReference type="Proteomes" id="UP000683417"/>
    </source>
</evidence>
<protein>
    <submittedName>
        <fullName evidence="1">BgTH12-01883</fullName>
    </submittedName>
</protein>
<proteinExistence type="predicted"/>
<reference evidence="1" key="1">
    <citation type="submission" date="2020-10" db="EMBL/GenBank/DDBJ databases">
        <authorList>
            <person name="Muller C M."/>
        </authorList>
    </citation>
    <scope>NUCLEOTIDE SEQUENCE</scope>
    <source>
        <strain evidence="1">THUN-12</strain>
    </source>
</reference>
<name>A0A9W4CZM0_BLUGR</name>
<sequence length="55" mass="6275">MEKAIRDPFVPLIRRIAKKVERGRRHDGKLPSYFCAPLGTDLPKSRDLDRPTSLG</sequence>
<dbReference type="Proteomes" id="UP000683417">
    <property type="component" value="Unassembled WGS sequence"/>
</dbReference>
<gene>
    <name evidence="1" type="ORF">BGTH12_LOCUS2991</name>
</gene>
<organism evidence="1 2">
    <name type="scientific">Blumeria graminis f. sp. triticale</name>
    <dbReference type="NCBI Taxonomy" id="1689686"/>
    <lineage>
        <taxon>Eukaryota</taxon>
        <taxon>Fungi</taxon>
        <taxon>Dikarya</taxon>
        <taxon>Ascomycota</taxon>
        <taxon>Pezizomycotina</taxon>
        <taxon>Leotiomycetes</taxon>
        <taxon>Erysiphales</taxon>
        <taxon>Erysiphaceae</taxon>
        <taxon>Blumeria</taxon>
    </lineage>
</organism>
<dbReference type="AlphaFoldDB" id="A0A9W4CZM0"/>
<dbReference type="EMBL" id="CAJHIT010000005">
    <property type="protein sequence ID" value="CAD6501633.1"/>
    <property type="molecule type" value="Genomic_DNA"/>
</dbReference>